<dbReference type="SMART" id="SM00823">
    <property type="entry name" value="PKS_PP"/>
    <property type="match status" value="5"/>
</dbReference>
<feature type="domain" description="Carrier" evidence="7">
    <location>
        <begin position="5499"/>
        <end position="5573"/>
    </location>
</feature>
<dbReference type="InterPro" id="IPR009081">
    <property type="entry name" value="PP-bd_ACP"/>
</dbReference>
<comment type="caution">
    <text evidence="8">The sequence shown here is derived from an EMBL/GenBank/DDBJ whole genome shotgun (WGS) entry which is preliminary data.</text>
</comment>
<feature type="domain" description="Carrier" evidence="7">
    <location>
        <begin position="4462"/>
        <end position="4537"/>
    </location>
</feature>
<dbReference type="PANTHER" id="PTHR45527:SF1">
    <property type="entry name" value="FATTY ACID SYNTHASE"/>
    <property type="match status" value="1"/>
</dbReference>
<dbReference type="SUPFAM" id="SSF53335">
    <property type="entry name" value="S-adenosyl-L-methionine-dependent methyltransferases"/>
    <property type="match status" value="1"/>
</dbReference>
<dbReference type="Gene3D" id="3.30.559.10">
    <property type="entry name" value="Chloramphenicol acetyltransferase-like domain"/>
    <property type="match status" value="6"/>
</dbReference>
<dbReference type="InterPro" id="IPR020845">
    <property type="entry name" value="AMP-binding_CS"/>
</dbReference>
<dbReference type="Gene3D" id="3.30.559.30">
    <property type="entry name" value="Nonribosomal peptide synthetase, condensation domain"/>
    <property type="match status" value="6"/>
</dbReference>
<protein>
    <submittedName>
        <fullName evidence="8">Non-ribosomal peptide synthetase</fullName>
    </submittedName>
</protein>
<dbReference type="InterPro" id="IPR000873">
    <property type="entry name" value="AMP-dep_synth/lig_dom"/>
</dbReference>
<gene>
    <name evidence="8" type="ORF">ACFOUW_03800</name>
</gene>
<evidence type="ECO:0000256" key="5">
    <source>
        <dbReference type="ARBA" id="ARBA00023194"/>
    </source>
</evidence>
<dbReference type="Gene3D" id="3.40.50.980">
    <property type="match status" value="6"/>
</dbReference>
<dbReference type="InterPro" id="IPR006162">
    <property type="entry name" value="Ppantetheine_attach_site"/>
</dbReference>
<name>A0ABV7Y4B1_9ACTN</name>
<evidence type="ECO:0000256" key="3">
    <source>
        <dbReference type="ARBA" id="ARBA00022553"/>
    </source>
</evidence>
<dbReference type="Pfam" id="PF08242">
    <property type="entry name" value="Methyltransf_12"/>
    <property type="match status" value="1"/>
</dbReference>
<dbReference type="Gene3D" id="1.10.1200.10">
    <property type="entry name" value="ACP-like"/>
    <property type="match status" value="5"/>
</dbReference>
<dbReference type="CDD" id="cd17646">
    <property type="entry name" value="A_NRPS_AB3403-like"/>
    <property type="match status" value="2"/>
</dbReference>
<evidence type="ECO:0000259" key="7">
    <source>
        <dbReference type="PROSITE" id="PS50075"/>
    </source>
</evidence>
<keyword evidence="9" id="KW-1185">Reference proteome</keyword>
<keyword evidence="3" id="KW-0597">Phosphoprotein</keyword>
<evidence type="ECO:0000256" key="4">
    <source>
        <dbReference type="ARBA" id="ARBA00022737"/>
    </source>
</evidence>
<evidence type="ECO:0000313" key="9">
    <source>
        <dbReference type="Proteomes" id="UP001595699"/>
    </source>
</evidence>
<dbReference type="NCBIfam" id="TIGR01720">
    <property type="entry name" value="NRPS-para261"/>
    <property type="match status" value="1"/>
</dbReference>
<dbReference type="Gene3D" id="3.40.50.150">
    <property type="entry name" value="Vaccinia Virus protein VP39"/>
    <property type="match status" value="1"/>
</dbReference>
<dbReference type="InterPro" id="IPR010060">
    <property type="entry name" value="NRPS_synth"/>
</dbReference>
<evidence type="ECO:0000256" key="6">
    <source>
        <dbReference type="SAM" id="MobiDB-lite"/>
    </source>
</evidence>
<keyword evidence="4" id="KW-0677">Repeat</keyword>
<sequence length="6011" mass="651336">MVPLSRGQEVIWRAQQFDPDATIYNVAMCVELQGAVDTDRLAGAIATVVEAAEPLHATFVERDGVPYQRLVAERPPVEQLDLYTPEAADAWMRADCGTVIDLENGPIVRQALLRIADDRVLWYQRYHHLITDGYALALLMGKVGELYSDSATTVPPWPLRGLVEADQHYRQSPTHQADRERWLEKYADKIEPSRLVERVETQSKLVHHREVDLTLAEADRLRDLAEKVDSKWTRLVIAASAAYTHRMTGAQEVVLALPVTARVGRTRAIPGMVSNVLPLRVKVRPEHTPRQLIDATAAEVWSVAKHGRFRGEDLARELGFDGGLGELVGPTVNVLTFERGITFGGLDFSIRPFVPGPVNDLSIAYYERADGSMRIFLDADSAVCTPEQLAAHEQRLLALLDAFVTTPDQPIGTIELLDKAERELVLNELGIDEHESPELTWPAAFERQVARRPNEPAVVCEDTKLTYAELDAAANRVAHLLKAKGVQTEDVVGVAVPRTTDLVVALLGVLKSGAAYLPLDLDHPPERIDYMLDDAGAKLVLTANELRDAEAYDDTRLNLEIDLAQAAYVIYTSGSTGQPKGVVVSHDGIGSLIATATERIGIAEDSRVLQFASIGFDVTVWELVMSLGVGGRVIVVPTERRIAGPELTDYIAKHEATHLALPPSLVAAFPKDLALPENAYLLVGTETVPPTLVARWAQKLNVVAAYGLTEATVNSTLWNAGDVPADWTGPVPIGVPDPNTRTYVLDSALRPVAVGVEGELYVGGRGLARGYLGRHALTSERFVADPFGPPGSRMYRTGDRVRWQPDGTLAFLGRADSQLKLRGHRIEPGEIETVLNTHPEVSQAAIVLTTDHRGMKRLVAYVVGPTHADSVRAHARERLPEYMVPSAVVLLDGLPVTPNGKLDAKALPAPDWATLVGDTAPRNDTERTLADLFAQVLELPNVGIHDSFFELGGDSIVAVQLVTRARHAGLALTPRQVFQRRTVAALAEVATTTVAALADIVPYALAQPTDEERAELPGLSDVLPATPLQAGLFFHAHFDSSDTYAVQETFALTGPLDAGRLRRALQETVDSHPSLCAGFRQRPDGQVVQVVVDGLEVPWGEIEGWDVEEIAAAEREVGFDLGRPPLLRAVLVRLSDHEHRLVLTLHHIVADGWSMAVVLRELLDRYEHDRPVVADGTHRRYAAWLAHREVSLDAWSSALAGLDEPTHLAPALVSNEGRPHSSQRRALSAALTSELTAVARKHGLTLGTILHGAWGVLVGALTGRSDVVFGSTVSGRDADVPGIENAVGLFINTLPLRMRLRPDESLVATLIRLQDEQSHLLDHQHVGLAEIQRTAGIGELFDTLVVVENQPAATDLTAGEVAISGIDVRDAVHYPVALIAHPGERLSLELKYDAARGIDAETLLDRFVRVLEAVLADERLSRLDLRTDHGDDVVDHEVPDHTLIQAIKAQVARTPHATAVIADDATLTYTQLDERAAKLAGQLRDLGARPGRVVAVSVPRSADLMVALIAVLKTGAAYLPIDLDYPADRIAYMLADSGARILMDADGPSRLEGSDGPEVAPDAAYLIYTSGSTGRPKGVVVGNRAIVNRLAWMQGKYGLSAHDRVLQKTPSSFDVSVWEFFWALCEGAAVVLAKPDGHRDPAYLARTIAEHRVTTLHFVPSMLAAFLGAVEGNDWSASLCRVFSSGEALPTDVADRWLARTMVPLQNLYGPTEAAVDVTWFPYEGGGDTSSVPIGWPVWNTRLHVLDPWLRPVPSGVAGELYLAGVQLAHGYHGRADLTAERFVASPFGAPGERMYRTGDLVRRLADGALEYLGRTDRQVKLRGNRIELGEIEAALTRQPGIAQAAVTVRDGALVGYIVRTLGQELGGGHPSPIGPDEGAPDPVPGTAATGGLLGGGHPGPIGSDEGAPDPVPGTAATGGLLGGGHPGPIGSDEGAPDPVTGGDVAAVLAALAGELPASMVPTAIVELDALPLTPAGKLDVRALPSPAVESGAGRAPSTERERILCAIFADVLDRAEVGVDDDFFMLGGDSLSSIGVSTRARKHGLEVSPRDVFEQRTPAALAAAATTVEKFEQHAGPLLTLTDAERARIDADEVWPLSPLQEGLYFLATYDGGGLDVYTGQATFDLEFRVDADRLRASLDSLLVRNPSLRAGFLSDGFSQPVQYIASTATIPLTELDLTHLTDKDQQEEVDRLLAEDRQERFDLTRPPLCRAMLIRLGKDRDLIVLSHHVLLWDGWSEWLVMEQLFDHYDRTGELPTPGTYRDYLDWLDRQDLDIAKQVWRNTLSGLDEPTLVAGADAGPAPILPDTVDVHLSPEVSDAIRKQARGNGVTLNTMLNAAWALVLSNTIGRSNVVFGAAVAGRPIGVPNVETTIGLFLNTVPTRIALDPSEKALDLLHRIQADRAATMPYEYLGLSTLQQDSGHRQLFDTLFVLRAADGDDRLAEFRQRHRIADVVNVDATHYPLTMVITPSRRMQVTLSYRPDLFDRDFAQHLTERFTAALDQLCGDLAKPVGAIGLGATAWNSNEHPVPNETVAELLTAQARKTPDATALVYGDEIVSYAELDSRVNQLARLLLDRGAGPERLVALAIPRSTDMVVALFAVLQTGAAYLPFELDHPDDRLALMLDDADPELLLTTAAVAPRLPERDGRLVLDELDLTTFSGTALADEERPGFTPSDPLRMEHPAYVIYTSGSTGRPKGVVTPYRGLTNMQLNHREAIFDPAIASAGGRRLRIAHTVSFAFDMSWEELLWLVEGHEVHVCDEELRRDAEALVAYCDEHAIDVVNVTPTYAQLLIQQGLLDGHRPVLVLLGGEAVSDAVWSALRDTEGTYGYNLYGPTEYTINTLGGGTLDSATPTVGKPIWNTRGYVLDPWLRPVPDGAAGELYIAGLGLARGYLDQPGLTAHRFVADPFGPPGARMYRTGDLVRVRRDGNLDFLGRTDDQVKVRGHRIELGEIESVLARQAGVAQAAVVARDDPTVPGTQRLVGYVVPAVVADAREDLEAEQIGEWQQIYDAEYTEIGTALFEEDFAGWDSSYDGQPIPLEHMREWRAGTVERIRELAPRRVLEIGVGTGLLLSQLAPDVEEYWATDFAAPVIGKLRAGIASVPSLASKVTLRCQPAHVVDGLPAGTFDTIVINSVVQYFPSLDYLNSVISRVLGLLAPGGALFIGDVRNLRLTRTFHAAIQSARGVEDERAVDRSVALEKELLVDPDFFAGFEGARIRTKAGTHHNELTQFRYDVVLRRTPFTATDLSTIPTVHSWRDFTHQDGVFEALQSVADPASVGEVRVVGIPDARLGEGVEQAEVRAVGERLGYHVEVTWSAALGSFDAILTRAPGPYVGGYLPTGAAVLANDPGEARRNNALVQQVRAALRSTLPDYLVPSALVAVPALPLTENGKLDVRALPDPEPVVLTESSRAPANREEEILCALFAEVLGLPEVGVEHDFFDLGGHSLLATRLISRARTELGAELAIRDLFEAKTPARLAERAAAGKPARPPVRPRQRPERIPLSAAQRRLLLVDRLGGGVAYNFPLVFRVRGALEVAALRQATQDVVARHEALRTLVDDLGQHILDAEVPVPFSVEDVDDPGARIDELKRRPFDLAREIPLRVDVLRLNEDDHVVAFVLHHITTDEWSDRPFLTDLTVAYQARMNGEHPEWNPLPVQYADFTLWQQDFLASGAEAEQLAYWTNALAGLPDELTLPFDRPRPTQPSGRGGKVHLELPPAVNRALRELSAKTGASMFMVFHAAVSALLGKLGAGEDIPLGAPIAGRTDDAVDDLVGFFVNTLVLRADLSGDPTFAELLARVKESDLAAFEHQDLPFERVVEALNPTRVAGRNPLFQVMLGYHHRPGGDPDVLGLPTEWFGMDTGDAKFDLHFTVIEENERIGLMLEFAEDLLDHESARAMLARLERVLASNPDARLSELELLDPAERSALGEWNSTAHDVPATTLPALFRAQVARTPGSTALVFGDMRLTYAELDAHAGRLARRLRERGVGPEDLVAVSIPRSLELVVALYAIHRAGAAYLPVDPDYPAERVAFMLDDARPACVLALADVDLADDGEPYCVEDLAPSSPAYVIYTSGSTGKPKGVVNTHAGIVNRLLWMQSAYGLEPGERVLQKTPSSFDVSVWEFFWPLLVGATLVIAKPDGHRDPRYLAELIQRERVSTVHFVPSMLRVFLDEPAAVDCVGLRRVICSGEALPGDLVSTFPLPAELHNLYGPTEAAVDVTAWPVEAGGHAVPIGRPVWNTQVYVLDAALRPVPPGVAGELYLAGDQLARGYLARPGLTAERFVANPFTPGQRMYRTGDLARWSRAGVLEYLGRVDDQVKVRGVRIELGEIEAALTRHPGVAQAAAAVRGDALIAYVVLGGGHPGPIGSDVGAPDPMPGTAAAGEVLGEGHPGPIGSDVGAPDPMPGSAVAGVLAALARELPAGMVPSAVIELEALPLTPSGKLDRKALPDPAISTSGRAPRTQREEVLCGIVAGVLGLPSVSIDDDFFAAGGHSLLAMRLVSRVRGAFGVELSLRDVFDSPTVAQLVGRLTEGTSRPALTPHERPDPMPLSAAQRRMWVLYQVEGPSPTYNIPLAWRLTGRLDVQALEAAVHDLAQRHEALRTIVPDHDGEPYQQLIDDVQLHTDVVQANEDELPALLAEAASHGFALDREAPLRLTVFELAPNDHVVLLLLHHIAGDEWSERPLTTDLAIAYQARLEGTAPEWAPLPVQYADYTLWSRDLLGDENDEASLAARQLAYWKQQLANLPEELSLPYDRPRPLEASYRGSSVDLSLDADLAQRLREVAKAHDVSMFMLVQAAVAVLLTRLGAGTDLPLGSPIAGRGDEALEDLVGFFLNTLVLRTDTSGDPTFADLLARVRDTDLAAFDHQDVPFERLVEVLNPARSLARHPLFQTMVVYVAGADGSLAFPGVEARPVPLGAKTAKFDLSFDFVEVGDAVHGVLEYAADLFDDTTAEGFAQRLQRILHAVAKNPTQQIGAIDVLGDEERHRLLVEWNATALPVEPTTVPGLFEAQVAKSPDAQALVSDDLTLTFAELNERANRLARLLIERGAGPEKIVALVLPREGRTMEAILAVQKAGAAYLPIDPANPPEHIAQTLADADPVLTLTVEETAHLADGLRLDQAELPDDGSNLDAGLSPEHPAYVIYTSGSTGKPKGVVVSHANVVNLFHSHRENLYQRAQELTGRQHLNVGHAWSFSFDASWQPQLWLLDGHALHVVNDEVRRDPDLLTQAIRKQAWDFLEVTPSFFQQLVEFGLLDDDTCPLAVVGVGGEAVPRALWERLRTIEGTESFNLYGPTEATVDALVGRFRDSEDPVVGRPVHNSQAYVLDDRLRPLPPNVPGELYLAGAGLARGYLGRPDLTAERFVANPFTPGERMYRTGDLARWTVDGQLDYLGRADDQVKIRGFRIELAEIEAVLASHETVRDAVVVARGPRLVGYVVAPEGVGPALRQHVASLLPDHMVPAAIVVLDRLPTLSNGKLDKAALPEPDFAAASTGRAPETPQQKALCDVLAQVLGLQEVGIDDDFFALGGDSIVAMQLVGRARAAGVRFTPRQVFRHRTVAALCEIASDATAVAAEDGTGEVPLTPVMHWLRELGGPYAGYHQANLVRTPAALDQAALIVVLQAIVDRHDLLRARLVRDGDEWSLHVPPVGCVDAATLVERVDIAGLEGEKVTALIAETARATRARLDPDRGEMLRAAWFDAGPGRPGKLLLTAHHLVVDGVSWRVLLPDLANAWEALAGGVQPNLPPVEVPFRSWARALVEQAPDRENELAAWEDTLANGVALPIERPLDPARDVVATMREVTVSMPVGTLLTDVPTAFDATVNEVLLAAFAKAFGGRVLIDLEGHGRDSDDLDLSRTVGWFTTVYPVALAVSDDPDEAVADVKATLPKSGLGYGMLRHLNSGTRSRLAKYEPPRVEFNYLGRFGLADEVDWSYAPEAAVAEVGPDPDMPAGHALVVNAATQDRPEGAVLFAQWTFAEGVLSEQKVRELADGWFRALEALQQRAKEKR</sequence>
<comment type="cofactor">
    <cofactor evidence="1">
        <name>pantetheine 4'-phosphate</name>
        <dbReference type="ChEBI" id="CHEBI:47942"/>
    </cofactor>
</comment>
<dbReference type="InterPro" id="IPR036736">
    <property type="entry name" value="ACP-like_sf"/>
</dbReference>
<dbReference type="InterPro" id="IPR023213">
    <property type="entry name" value="CAT-like_dom_sf"/>
</dbReference>
<dbReference type="InterPro" id="IPR045851">
    <property type="entry name" value="AMP-bd_C_sf"/>
</dbReference>
<proteinExistence type="predicted"/>
<dbReference type="CDD" id="cd19543">
    <property type="entry name" value="DCL_NRPS"/>
    <property type="match status" value="1"/>
</dbReference>
<dbReference type="InterPro" id="IPR001242">
    <property type="entry name" value="Condensation_dom"/>
</dbReference>
<feature type="domain" description="Carrier" evidence="7">
    <location>
        <begin position="1996"/>
        <end position="2070"/>
    </location>
</feature>
<dbReference type="Proteomes" id="UP001595699">
    <property type="component" value="Unassembled WGS sequence"/>
</dbReference>
<feature type="region of interest" description="Disordered" evidence="6">
    <location>
        <begin position="1868"/>
        <end position="1941"/>
    </location>
</feature>
<feature type="domain" description="Carrier" evidence="7">
    <location>
        <begin position="3414"/>
        <end position="3489"/>
    </location>
</feature>
<dbReference type="PROSITE" id="PS00455">
    <property type="entry name" value="AMP_BINDING"/>
    <property type="match status" value="5"/>
</dbReference>
<dbReference type="Pfam" id="PF00501">
    <property type="entry name" value="AMP-binding"/>
    <property type="match status" value="5"/>
</dbReference>
<dbReference type="Gene3D" id="3.30.300.30">
    <property type="match status" value="6"/>
</dbReference>
<organism evidence="8 9">
    <name type="scientific">Tenggerimyces flavus</name>
    <dbReference type="NCBI Taxonomy" id="1708749"/>
    <lineage>
        <taxon>Bacteria</taxon>
        <taxon>Bacillati</taxon>
        <taxon>Actinomycetota</taxon>
        <taxon>Actinomycetes</taxon>
        <taxon>Propionibacteriales</taxon>
        <taxon>Nocardioidaceae</taxon>
        <taxon>Tenggerimyces</taxon>
    </lineage>
</organism>
<dbReference type="InterPro" id="IPR025110">
    <property type="entry name" value="AMP-bd_C"/>
</dbReference>
<evidence type="ECO:0000256" key="1">
    <source>
        <dbReference type="ARBA" id="ARBA00001957"/>
    </source>
</evidence>
<dbReference type="Pfam" id="PF00668">
    <property type="entry name" value="Condensation"/>
    <property type="match status" value="6"/>
</dbReference>
<evidence type="ECO:0000313" key="8">
    <source>
        <dbReference type="EMBL" id="MFC3759947.1"/>
    </source>
</evidence>
<dbReference type="RefSeq" id="WP_205120222.1">
    <property type="nucleotide sequence ID" value="NZ_JAFBCM010000001.1"/>
</dbReference>
<dbReference type="InterPro" id="IPR020806">
    <property type="entry name" value="PKS_PP-bd"/>
</dbReference>
<dbReference type="CDD" id="cd02440">
    <property type="entry name" value="AdoMet_MTases"/>
    <property type="match status" value="1"/>
</dbReference>
<dbReference type="SUPFAM" id="SSF56801">
    <property type="entry name" value="Acetyl-CoA synthetase-like"/>
    <property type="match status" value="5"/>
</dbReference>
<feature type="domain" description="Carrier" evidence="7">
    <location>
        <begin position="920"/>
        <end position="994"/>
    </location>
</feature>
<dbReference type="SUPFAM" id="SSF47336">
    <property type="entry name" value="ACP-like"/>
    <property type="match status" value="5"/>
</dbReference>
<dbReference type="PROSITE" id="PS00012">
    <property type="entry name" value="PHOSPHOPANTETHEINE"/>
    <property type="match status" value="5"/>
</dbReference>
<dbReference type="PROSITE" id="PS50075">
    <property type="entry name" value="CARRIER"/>
    <property type="match status" value="5"/>
</dbReference>
<reference evidence="9" key="1">
    <citation type="journal article" date="2019" name="Int. J. Syst. Evol. Microbiol.">
        <title>The Global Catalogue of Microorganisms (GCM) 10K type strain sequencing project: providing services to taxonomists for standard genome sequencing and annotation.</title>
        <authorList>
            <consortium name="The Broad Institute Genomics Platform"/>
            <consortium name="The Broad Institute Genome Sequencing Center for Infectious Disease"/>
            <person name="Wu L."/>
            <person name="Ma J."/>
        </authorList>
    </citation>
    <scope>NUCLEOTIDE SEQUENCE [LARGE SCALE GENOMIC DNA]</scope>
    <source>
        <strain evidence="9">CGMCC 4.7241</strain>
    </source>
</reference>
<dbReference type="PANTHER" id="PTHR45527">
    <property type="entry name" value="NONRIBOSOMAL PEPTIDE SYNTHETASE"/>
    <property type="match status" value="1"/>
</dbReference>
<keyword evidence="2" id="KW-0596">Phosphopantetheine</keyword>
<dbReference type="InterPro" id="IPR042099">
    <property type="entry name" value="ANL_N_sf"/>
</dbReference>
<dbReference type="Pfam" id="PF13193">
    <property type="entry name" value="AMP-binding_C"/>
    <property type="match status" value="3"/>
</dbReference>
<accession>A0ABV7Y4B1</accession>
<dbReference type="InterPro" id="IPR013217">
    <property type="entry name" value="Methyltransf_12"/>
</dbReference>
<dbReference type="CDD" id="cd05930">
    <property type="entry name" value="A_NRPS"/>
    <property type="match status" value="3"/>
</dbReference>
<dbReference type="NCBIfam" id="TIGR01733">
    <property type="entry name" value="AA-adenyl-dom"/>
    <property type="match status" value="5"/>
</dbReference>
<dbReference type="EMBL" id="JBHRZH010000004">
    <property type="protein sequence ID" value="MFC3759947.1"/>
    <property type="molecule type" value="Genomic_DNA"/>
</dbReference>
<dbReference type="SUPFAM" id="SSF52777">
    <property type="entry name" value="CoA-dependent acyltransferases"/>
    <property type="match status" value="12"/>
</dbReference>
<dbReference type="Gene3D" id="2.30.38.10">
    <property type="entry name" value="Luciferase, Domain 3"/>
    <property type="match status" value="3"/>
</dbReference>
<evidence type="ECO:0000256" key="2">
    <source>
        <dbReference type="ARBA" id="ARBA00022450"/>
    </source>
</evidence>
<keyword evidence="5" id="KW-0045">Antibiotic biosynthesis</keyword>
<dbReference type="CDD" id="cd19540">
    <property type="entry name" value="LCL_NRPS-like"/>
    <property type="match status" value="2"/>
</dbReference>
<dbReference type="NCBIfam" id="NF003417">
    <property type="entry name" value="PRK04813.1"/>
    <property type="match status" value="9"/>
</dbReference>
<dbReference type="InterPro" id="IPR029063">
    <property type="entry name" value="SAM-dependent_MTases_sf"/>
</dbReference>
<dbReference type="Gene3D" id="3.40.50.12780">
    <property type="entry name" value="N-terminal domain of ligase-like"/>
    <property type="match status" value="2"/>
</dbReference>
<dbReference type="InterPro" id="IPR010071">
    <property type="entry name" value="AA_adenyl_dom"/>
</dbReference>
<dbReference type="Pfam" id="PF00550">
    <property type="entry name" value="PP-binding"/>
    <property type="match status" value="5"/>
</dbReference>